<dbReference type="Gene3D" id="1.10.287.130">
    <property type="match status" value="1"/>
</dbReference>
<keyword evidence="12" id="KW-0812">Transmembrane</keyword>
<evidence type="ECO:0000256" key="8">
    <source>
        <dbReference type="ARBA" id="ARBA00022840"/>
    </source>
</evidence>
<feature type="transmembrane region" description="Helical" evidence="12">
    <location>
        <begin position="142"/>
        <end position="162"/>
    </location>
</feature>
<reference evidence="14 15" key="1">
    <citation type="submission" date="2019-11" db="EMBL/GenBank/DDBJ databases">
        <title>Streptomyces typhae sp. nov., a novel endophytic actinomycete isolated from the root of cattail pollen (Typha angustifolia L.).</title>
        <authorList>
            <person name="Peng C."/>
        </authorList>
    </citation>
    <scope>NUCLEOTIDE SEQUENCE [LARGE SCALE GENOMIC DNA]</scope>
    <source>
        <strain evidence="15">p1417</strain>
    </source>
</reference>
<comment type="catalytic activity">
    <reaction evidence="1">
        <text>ATP + protein L-histidine = ADP + protein N-phospho-L-histidine.</text>
        <dbReference type="EC" id="2.7.13.3"/>
    </reaction>
</comment>
<dbReference type="PANTHER" id="PTHR42878:SF7">
    <property type="entry name" value="SENSOR HISTIDINE KINASE GLRK"/>
    <property type="match status" value="1"/>
</dbReference>
<dbReference type="InterPro" id="IPR005467">
    <property type="entry name" value="His_kinase_dom"/>
</dbReference>
<accession>A0A6L6X4T4</accession>
<keyword evidence="12" id="KW-0472">Membrane</keyword>
<keyword evidence="12" id="KW-1133">Transmembrane helix</keyword>
<dbReference type="SUPFAM" id="SSF47384">
    <property type="entry name" value="Homodimeric domain of signal transducing histidine kinase"/>
    <property type="match status" value="1"/>
</dbReference>
<dbReference type="GO" id="GO:0000155">
    <property type="term" value="F:phosphorelay sensor kinase activity"/>
    <property type="evidence" value="ECO:0007669"/>
    <property type="project" value="InterPro"/>
</dbReference>
<dbReference type="GO" id="GO:0000156">
    <property type="term" value="F:phosphorelay response regulator activity"/>
    <property type="evidence" value="ECO:0007669"/>
    <property type="project" value="TreeGrafter"/>
</dbReference>
<evidence type="ECO:0000259" key="13">
    <source>
        <dbReference type="PROSITE" id="PS50109"/>
    </source>
</evidence>
<keyword evidence="7 14" id="KW-0418">Kinase</keyword>
<feature type="domain" description="Histidine kinase" evidence="13">
    <location>
        <begin position="185"/>
        <end position="400"/>
    </location>
</feature>
<dbReference type="InterPro" id="IPR050351">
    <property type="entry name" value="BphY/WalK/GraS-like"/>
</dbReference>
<protein>
    <recommendedName>
        <fullName evidence="10">Sensor-like histidine kinase SenX3</fullName>
        <ecNumber evidence="3">2.7.13.3</ecNumber>
    </recommendedName>
</protein>
<dbReference type="InterPro" id="IPR036097">
    <property type="entry name" value="HisK_dim/P_sf"/>
</dbReference>
<keyword evidence="8" id="KW-0067">ATP-binding</keyword>
<keyword evidence="6" id="KW-0547">Nucleotide-binding</keyword>
<evidence type="ECO:0000256" key="9">
    <source>
        <dbReference type="ARBA" id="ARBA00023012"/>
    </source>
</evidence>
<dbReference type="PANTHER" id="PTHR42878">
    <property type="entry name" value="TWO-COMPONENT HISTIDINE KINASE"/>
    <property type="match status" value="1"/>
</dbReference>
<dbReference type="PROSITE" id="PS50109">
    <property type="entry name" value="HIS_KIN"/>
    <property type="match status" value="1"/>
</dbReference>
<feature type="transmembrane region" description="Helical" evidence="12">
    <location>
        <begin position="20"/>
        <end position="42"/>
    </location>
</feature>
<dbReference type="Gene3D" id="3.30.565.10">
    <property type="entry name" value="Histidine kinase-like ATPase, C-terminal domain"/>
    <property type="match status" value="1"/>
</dbReference>
<sequence length="428" mass="45804">MPDAERRRLSRAQWMITLRISLVMSVITLLVGAIVYGVVLVAQRADAERETQWGIDHNTIDSPPVCVFMSIESGGVLSHTPGMPPGLPLRSSMAAVRDGAPPKLERVVLHGRHYTVRTAWRGSSVVQAAYGERFQRADRRHLLIAFGAAESIGLLLVAVASGKLARRAMTPLSEALDRQRRFVADASHELRTPLTQLHTRAQLLARRSGTSDPEDLAADLERLVTGTRQLGDVIEDLLLSARLRQSPGARDPVDLAVLAEEAVAAEDARAQVRGVTVRLRRGPGPHVVPGTASALRRVIACLLDNALGHTPAGGEITVAVDTPAPGTVSLSVRDTGVGFDRDEADRVFERFARGNTGQGRRFGLGLALAREVVEAHRGRITADGEPGRGAVFTVDLPAARAGTDTVPRQRTGPAGVAAGERRPGALPR</sequence>
<dbReference type="SMART" id="SM00387">
    <property type="entry name" value="HATPase_c"/>
    <property type="match status" value="1"/>
</dbReference>
<evidence type="ECO:0000256" key="11">
    <source>
        <dbReference type="SAM" id="MobiDB-lite"/>
    </source>
</evidence>
<comment type="caution">
    <text evidence="14">The sequence shown here is derived from an EMBL/GenBank/DDBJ whole genome shotgun (WGS) entry which is preliminary data.</text>
</comment>
<dbReference type="InterPro" id="IPR036890">
    <property type="entry name" value="HATPase_C_sf"/>
</dbReference>
<dbReference type="Proteomes" id="UP000483802">
    <property type="component" value="Unassembled WGS sequence"/>
</dbReference>
<evidence type="ECO:0000256" key="12">
    <source>
        <dbReference type="SAM" id="Phobius"/>
    </source>
</evidence>
<dbReference type="GO" id="GO:0007234">
    <property type="term" value="P:osmosensory signaling via phosphorelay pathway"/>
    <property type="evidence" value="ECO:0007669"/>
    <property type="project" value="TreeGrafter"/>
</dbReference>
<evidence type="ECO:0000313" key="14">
    <source>
        <dbReference type="EMBL" id="MVO88788.1"/>
    </source>
</evidence>
<keyword evidence="4" id="KW-0597">Phosphoprotein</keyword>
<dbReference type="SMART" id="SM00388">
    <property type="entry name" value="HisKA"/>
    <property type="match status" value="1"/>
</dbReference>
<evidence type="ECO:0000256" key="2">
    <source>
        <dbReference type="ARBA" id="ARBA00004236"/>
    </source>
</evidence>
<keyword evidence="15" id="KW-1185">Reference proteome</keyword>
<keyword evidence="5" id="KW-0808">Transferase</keyword>
<evidence type="ECO:0000256" key="10">
    <source>
        <dbReference type="ARBA" id="ARBA00039401"/>
    </source>
</evidence>
<dbReference type="Pfam" id="PF00512">
    <property type="entry name" value="HisKA"/>
    <property type="match status" value="1"/>
</dbReference>
<dbReference type="GO" id="GO:0030295">
    <property type="term" value="F:protein kinase activator activity"/>
    <property type="evidence" value="ECO:0007669"/>
    <property type="project" value="TreeGrafter"/>
</dbReference>
<dbReference type="PRINTS" id="PR00344">
    <property type="entry name" value="BCTRLSENSOR"/>
</dbReference>
<evidence type="ECO:0000256" key="3">
    <source>
        <dbReference type="ARBA" id="ARBA00012438"/>
    </source>
</evidence>
<evidence type="ECO:0000256" key="6">
    <source>
        <dbReference type="ARBA" id="ARBA00022741"/>
    </source>
</evidence>
<dbReference type="GO" id="GO:0005886">
    <property type="term" value="C:plasma membrane"/>
    <property type="evidence" value="ECO:0007669"/>
    <property type="project" value="UniProtKB-SubCell"/>
</dbReference>
<dbReference type="AlphaFoldDB" id="A0A6L6X4T4"/>
<evidence type="ECO:0000256" key="7">
    <source>
        <dbReference type="ARBA" id="ARBA00022777"/>
    </source>
</evidence>
<dbReference type="CDD" id="cd00082">
    <property type="entry name" value="HisKA"/>
    <property type="match status" value="1"/>
</dbReference>
<feature type="region of interest" description="Disordered" evidence="11">
    <location>
        <begin position="400"/>
        <end position="428"/>
    </location>
</feature>
<evidence type="ECO:0000256" key="1">
    <source>
        <dbReference type="ARBA" id="ARBA00000085"/>
    </source>
</evidence>
<dbReference type="EMBL" id="WPNZ01000019">
    <property type="protein sequence ID" value="MVO88788.1"/>
    <property type="molecule type" value="Genomic_DNA"/>
</dbReference>
<organism evidence="14 15">
    <name type="scientific">Streptomyces typhae</name>
    <dbReference type="NCBI Taxonomy" id="2681492"/>
    <lineage>
        <taxon>Bacteria</taxon>
        <taxon>Bacillati</taxon>
        <taxon>Actinomycetota</taxon>
        <taxon>Actinomycetes</taxon>
        <taxon>Kitasatosporales</taxon>
        <taxon>Streptomycetaceae</taxon>
        <taxon>Streptomyces</taxon>
    </lineage>
</organism>
<dbReference type="EC" id="2.7.13.3" evidence="3"/>
<dbReference type="Pfam" id="PF02518">
    <property type="entry name" value="HATPase_c"/>
    <property type="match status" value="1"/>
</dbReference>
<dbReference type="SUPFAM" id="SSF55874">
    <property type="entry name" value="ATPase domain of HSP90 chaperone/DNA topoisomerase II/histidine kinase"/>
    <property type="match status" value="1"/>
</dbReference>
<dbReference type="InterPro" id="IPR003594">
    <property type="entry name" value="HATPase_dom"/>
</dbReference>
<gene>
    <name evidence="14" type="ORF">GPA10_29530</name>
</gene>
<evidence type="ECO:0000256" key="5">
    <source>
        <dbReference type="ARBA" id="ARBA00022679"/>
    </source>
</evidence>
<name>A0A6L6X4T4_9ACTN</name>
<evidence type="ECO:0000256" key="4">
    <source>
        <dbReference type="ARBA" id="ARBA00022553"/>
    </source>
</evidence>
<evidence type="ECO:0000313" key="15">
    <source>
        <dbReference type="Proteomes" id="UP000483802"/>
    </source>
</evidence>
<keyword evidence="9" id="KW-0902">Two-component regulatory system</keyword>
<proteinExistence type="predicted"/>
<comment type="subcellular location">
    <subcellularLocation>
        <location evidence="2">Cell membrane</location>
    </subcellularLocation>
</comment>
<dbReference type="InterPro" id="IPR003661">
    <property type="entry name" value="HisK_dim/P_dom"/>
</dbReference>
<dbReference type="InterPro" id="IPR004358">
    <property type="entry name" value="Sig_transdc_His_kin-like_C"/>
</dbReference>
<feature type="compositionally biased region" description="Basic and acidic residues" evidence="11">
    <location>
        <begin position="419"/>
        <end position="428"/>
    </location>
</feature>
<dbReference type="GO" id="GO:0005524">
    <property type="term" value="F:ATP binding"/>
    <property type="evidence" value="ECO:0007669"/>
    <property type="project" value="UniProtKB-KW"/>
</dbReference>